<proteinExistence type="predicted"/>
<dbReference type="InterPro" id="IPR009827">
    <property type="entry name" value="MatC_N"/>
</dbReference>
<evidence type="ECO:0000313" key="4">
    <source>
        <dbReference type="EMBL" id="NBE53486.1"/>
    </source>
</evidence>
<evidence type="ECO:0000256" key="2">
    <source>
        <dbReference type="SAM" id="Phobius"/>
    </source>
</evidence>
<dbReference type="RefSeq" id="WP_376771273.1">
    <property type="nucleotide sequence ID" value="NZ_JAAAHS010000145.1"/>
</dbReference>
<feature type="transmembrane region" description="Helical" evidence="2">
    <location>
        <begin position="48"/>
        <end position="70"/>
    </location>
</feature>
<name>A0A964UQN4_9ACTN</name>
<feature type="transmembrane region" description="Helical" evidence="2">
    <location>
        <begin position="172"/>
        <end position="193"/>
    </location>
</feature>
<protein>
    <recommendedName>
        <fullName evidence="3">Dicarboxylate carrier MatC N-terminal domain-containing protein</fullName>
    </recommendedName>
</protein>
<feature type="transmembrane region" description="Helical" evidence="2">
    <location>
        <begin position="96"/>
        <end position="121"/>
    </location>
</feature>
<keyword evidence="5" id="KW-1185">Reference proteome</keyword>
<evidence type="ECO:0000259" key="3">
    <source>
        <dbReference type="Pfam" id="PF07158"/>
    </source>
</evidence>
<evidence type="ECO:0000256" key="1">
    <source>
        <dbReference type="SAM" id="MobiDB-lite"/>
    </source>
</evidence>
<keyword evidence="2" id="KW-0472">Membrane</keyword>
<feature type="transmembrane region" description="Helical" evidence="2">
    <location>
        <begin position="6"/>
        <end position="36"/>
    </location>
</feature>
<sequence>MSVEVLTILVLVLIFVVGTVRSVNLGVLGLAAAFAVGGLAVGMSTEDLFAGFPVDLFIALMGLTFLFGFAQRNGTVDLLVRWGLHLVRGKVAAAPWIFFALTGLLMSIGAIFAIACVAPLAIPFARRYRIDQLMMGMMVVHGGMAGAFSPLSVYGVFVNGFLESKDLPADHLALFATSFVLNTAIALLVYLTMGGRRLFGRRETDADAVDDGGADGPHGDGTGPADTGSRGGVQTRT</sequence>
<evidence type="ECO:0000313" key="5">
    <source>
        <dbReference type="Proteomes" id="UP000598297"/>
    </source>
</evidence>
<gene>
    <name evidence="4" type="ORF">GUY60_19070</name>
</gene>
<feature type="transmembrane region" description="Helical" evidence="2">
    <location>
        <begin position="133"/>
        <end position="157"/>
    </location>
</feature>
<feature type="non-terminal residue" evidence="4">
    <location>
        <position position="237"/>
    </location>
</feature>
<reference evidence="4" key="1">
    <citation type="submission" date="2020-01" db="EMBL/GenBank/DDBJ databases">
        <title>Whole-genome analyses of novel actinobacteria.</title>
        <authorList>
            <person name="Sahin N."/>
        </authorList>
    </citation>
    <scope>NUCLEOTIDE SEQUENCE</scope>
    <source>
        <strain evidence="4">YC537</strain>
    </source>
</reference>
<feature type="domain" description="Dicarboxylate carrier MatC N-terminal" evidence="3">
    <location>
        <begin position="1"/>
        <end position="147"/>
    </location>
</feature>
<dbReference type="AlphaFoldDB" id="A0A964UQN4"/>
<dbReference type="Proteomes" id="UP000598297">
    <property type="component" value="Unassembled WGS sequence"/>
</dbReference>
<dbReference type="EMBL" id="JAAAHS010000145">
    <property type="protein sequence ID" value="NBE53486.1"/>
    <property type="molecule type" value="Genomic_DNA"/>
</dbReference>
<feature type="region of interest" description="Disordered" evidence="1">
    <location>
        <begin position="207"/>
        <end position="237"/>
    </location>
</feature>
<keyword evidence="2" id="KW-1133">Transmembrane helix</keyword>
<dbReference type="Pfam" id="PF07158">
    <property type="entry name" value="MatC_N"/>
    <property type="match status" value="1"/>
</dbReference>
<organism evidence="4 5">
    <name type="scientific">Streptomyces boluensis</name>
    <dbReference type="NCBI Taxonomy" id="1775135"/>
    <lineage>
        <taxon>Bacteria</taxon>
        <taxon>Bacillati</taxon>
        <taxon>Actinomycetota</taxon>
        <taxon>Actinomycetes</taxon>
        <taxon>Kitasatosporales</taxon>
        <taxon>Streptomycetaceae</taxon>
        <taxon>Streptomyces</taxon>
    </lineage>
</organism>
<keyword evidence="2" id="KW-0812">Transmembrane</keyword>
<accession>A0A964UQN4</accession>
<comment type="caution">
    <text evidence="4">The sequence shown here is derived from an EMBL/GenBank/DDBJ whole genome shotgun (WGS) entry which is preliminary data.</text>
</comment>